<dbReference type="EMBL" id="JAUQTA010000002">
    <property type="protein sequence ID" value="MDO7869565.1"/>
    <property type="molecule type" value="Genomic_DNA"/>
</dbReference>
<dbReference type="RefSeq" id="WP_305028959.1">
    <property type="nucleotide sequence ID" value="NZ_JAUQTA010000002.1"/>
</dbReference>
<evidence type="ECO:0000313" key="2">
    <source>
        <dbReference type="Proteomes" id="UP001233314"/>
    </source>
</evidence>
<proteinExistence type="predicted"/>
<accession>A0ABT9B598</accession>
<keyword evidence="2" id="KW-1185">Reference proteome</keyword>
<dbReference type="Proteomes" id="UP001233314">
    <property type="component" value="Unassembled WGS sequence"/>
</dbReference>
<name>A0ABT9B598_9ACTN</name>
<reference evidence="1 2" key="1">
    <citation type="submission" date="2023-07" db="EMBL/GenBank/DDBJ databases">
        <title>Nocardioides sp. nov WY-20 isolated from soil.</title>
        <authorList>
            <person name="Liu B."/>
            <person name="Wan Y."/>
        </authorList>
    </citation>
    <scope>NUCLEOTIDE SEQUENCE [LARGE SCALE GENOMIC DNA]</scope>
    <source>
        <strain evidence="1 2">WY-20</strain>
    </source>
</reference>
<sequence>MPRAEPDALPFALRDGWPEAVPDCRVTIRETGIALGSLMLDDHEWLTISQVPVFSLRIDDHPAADGWTTTDPDGTQTSRFFVIPVRPVTVPVHALAHGRALEEWVWEVHGAVGRLMLWDASASWWLAQDPDLELALVCAPDSKFRAGSDDLSWWSIGSNQGRQKVDDLRARYAVVT</sequence>
<comment type="caution">
    <text evidence="1">The sequence shown here is derived from an EMBL/GenBank/DDBJ whole genome shotgun (WGS) entry which is preliminary data.</text>
</comment>
<evidence type="ECO:0000313" key="1">
    <source>
        <dbReference type="EMBL" id="MDO7869565.1"/>
    </source>
</evidence>
<evidence type="ECO:0008006" key="3">
    <source>
        <dbReference type="Google" id="ProtNLM"/>
    </source>
</evidence>
<gene>
    <name evidence="1" type="ORF">Q5722_14420</name>
</gene>
<protein>
    <recommendedName>
        <fullName evidence="3">DUF402 domain-containing protein</fullName>
    </recommendedName>
</protein>
<organism evidence="1 2">
    <name type="scientific">Nocardioides jiangxiensis</name>
    <dbReference type="NCBI Taxonomy" id="3064524"/>
    <lineage>
        <taxon>Bacteria</taxon>
        <taxon>Bacillati</taxon>
        <taxon>Actinomycetota</taxon>
        <taxon>Actinomycetes</taxon>
        <taxon>Propionibacteriales</taxon>
        <taxon>Nocardioidaceae</taxon>
        <taxon>Nocardioides</taxon>
    </lineage>
</organism>